<dbReference type="SUPFAM" id="SSF53335">
    <property type="entry name" value="S-adenosyl-L-methionine-dependent methyltransferases"/>
    <property type="match status" value="1"/>
</dbReference>
<dbReference type="Pfam" id="PF01331">
    <property type="entry name" value="mRNA_cap_enzyme"/>
    <property type="match status" value="1"/>
</dbReference>
<evidence type="ECO:0000256" key="6">
    <source>
        <dbReference type="SAM" id="MobiDB-lite"/>
    </source>
</evidence>
<dbReference type="InterPro" id="IPR012340">
    <property type="entry name" value="NA-bd_OB-fold"/>
</dbReference>
<dbReference type="InterPro" id="IPR039753">
    <property type="entry name" value="RG7MT1"/>
</dbReference>
<dbReference type="InterPro" id="IPR001339">
    <property type="entry name" value="mRNA_cap_enzyme_adenylation"/>
</dbReference>
<dbReference type="EMBL" id="MN739598">
    <property type="protein sequence ID" value="QHT14964.1"/>
    <property type="molecule type" value="Genomic_DNA"/>
</dbReference>
<reference evidence="8" key="1">
    <citation type="journal article" date="2020" name="Nature">
        <title>Giant virus diversity and host interactions through global metagenomics.</title>
        <authorList>
            <person name="Schulz F."/>
            <person name="Roux S."/>
            <person name="Paez-Espino D."/>
            <person name="Jungbluth S."/>
            <person name="Walsh D.A."/>
            <person name="Denef V.J."/>
            <person name="McMahon K.D."/>
            <person name="Konstantinidis K.T."/>
            <person name="Eloe-Fadrosh E.A."/>
            <person name="Kyrpides N.C."/>
            <person name="Woyke T."/>
        </authorList>
    </citation>
    <scope>NUCLEOTIDE SEQUENCE</scope>
    <source>
        <strain evidence="8">GVMAG-M-3300023174-144</strain>
    </source>
</reference>
<feature type="compositionally biased region" description="Basic residues" evidence="6">
    <location>
        <begin position="1205"/>
        <end position="1215"/>
    </location>
</feature>
<dbReference type="SUPFAM" id="SSF56091">
    <property type="entry name" value="DNA ligase/mRNA capping enzyme, catalytic domain"/>
    <property type="match status" value="1"/>
</dbReference>
<organism evidence="8">
    <name type="scientific">viral metagenome</name>
    <dbReference type="NCBI Taxonomy" id="1070528"/>
    <lineage>
        <taxon>unclassified sequences</taxon>
        <taxon>metagenomes</taxon>
        <taxon>organismal metagenomes</taxon>
    </lineage>
</organism>
<evidence type="ECO:0000256" key="4">
    <source>
        <dbReference type="ARBA" id="ARBA00022691"/>
    </source>
</evidence>
<dbReference type="Gene3D" id="2.40.50.140">
    <property type="entry name" value="Nucleic acid-binding proteins"/>
    <property type="match status" value="1"/>
</dbReference>
<protein>
    <recommendedName>
        <fullName evidence="1">mRNA (guanine-N(7))-methyltransferase</fullName>
        <ecNumber evidence="1">2.1.1.56</ecNumber>
    </recommendedName>
</protein>
<dbReference type="InterPro" id="IPR029063">
    <property type="entry name" value="SAM-dependent_MTases_sf"/>
</dbReference>
<evidence type="ECO:0000256" key="2">
    <source>
        <dbReference type="ARBA" id="ARBA00022603"/>
    </source>
</evidence>
<dbReference type="GO" id="GO:0004484">
    <property type="term" value="F:mRNA guanylyltransferase activity"/>
    <property type="evidence" value="ECO:0007669"/>
    <property type="project" value="InterPro"/>
</dbReference>
<evidence type="ECO:0000259" key="7">
    <source>
        <dbReference type="PROSITE" id="PS51562"/>
    </source>
</evidence>
<keyword evidence="2" id="KW-0489">Methyltransferase</keyword>
<feature type="region of interest" description="Disordered" evidence="6">
    <location>
        <begin position="1162"/>
        <end position="1215"/>
    </location>
</feature>
<proteinExistence type="predicted"/>
<dbReference type="EC" id="2.1.1.56" evidence="1"/>
<feature type="compositionally biased region" description="Low complexity" evidence="6">
    <location>
        <begin position="1171"/>
        <end position="1201"/>
    </location>
</feature>
<dbReference type="PANTHER" id="PTHR12189">
    <property type="entry name" value="MRNA GUANINE-7- METHYLTRANSFERASE"/>
    <property type="match status" value="1"/>
</dbReference>
<feature type="region of interest" description="Disordered" evidence="6">
    <location>
        <begin position="1"/>
        <end position="25"/>
    </location>
</feature>
<name>A0A6C0DFJ8_9ZZZZ</name>
<evidence type="ECO:0000256" key="5">
    <source>
        <dbReference type="ARBA" id="ARBA00022884"/>
    </source>
</evidence>
<evidence type="ECO:0000256" key="1">
    <source>
        <dbReference type="ARBA" id="ARBA00011926"/>
    </source>
</evidence>
<dbReference type="GO" id="GO:0003723">
    <property type="term" value="F:RNA binding"/>
    <property type="evidence" value="ECO:0007669"/>
    <property type="project" value="UniProtKB-KW"/>
</dbReference>
<evidence type="ECO:0000313" key="8">
    <source>
        <dbReference type="EMBL" id="QHT14964.1"/>
    </source>
</evidence>
<dbReference type="PROSITE" id="PS51562">
    <property type="entry name" value="RNA_CAP0_MT"/>
    <property type="match status" value="1"/>
</dbReference>
<dbReference type="PANTHER" id="PTHR12189:SF2">
    <property type="entry name" value="MRNA CAP GUANINE-N7 METHYLTRANSFERASE"/>
    <property type="match status" value="1"/>
</dbReference>
<dbReference type="GO" id="GO:0004482">
    <property type="term" value="F:mRNA 5'-cap (guanine-N7-)-methyltransferase activity"/>
    <property type="evidence" value="ECO:0007669"/>
    <property type="project" value="UniProtKB-EC"/>
</dbReference>
<sequence length="1339" mass="153836">MTTIVDSNLEQRKTSKTSQMEENMETMMSKSMTKTSYKTGKYTSEQKTSTSTQSPQVLFEKMVGKFMENKPYEKQIDMNHELEVRFGTRGIKPLTKIDYNNVIQKLKSLGFSSANEEGAYMLRIQTEFLDPVTGTFKLSNNIRTEIRGFQVIQEYCKHNDLNKILKSDYYSGNNVEFHKKSLYKTEKDSYFPVNFDDFNFRVSYQTEERMRTSNPIIRSLTESWEKSKKVFRFINRVSFSHPDIPIVVDLSIVKNSTTIITNNGRKFMKPVYTTAESGVFENPEIYEVELEVNNSQVGPGTPYNNPTLLLAGIRKAIKFVLMGLQGTNYPISYPEQNDILHEYMKMIHQENYNPDKRIYTSDFIGPSSNTLQLENVLPVNKNTTNFISICKDYCVTEKADGERHMMYISKKGKIYLINNRMKLIFTGAETENVETFHSLLDGEIVLHDKNGKFINLYAAFDIYFKNGVDVRKYGFIPNSDEELKTKYRLPILNNLIKEMKPHFVITGQSQNSKEKTVKKELGLSPIRIECKKFYSSSTSTKNVNGPITIFNLCKTILEKEKEGLFEYNTDGLIFTPENMGVGSNKIGEAGPLKKITWDYSFKWKPPQYNTIDFLVTTEKENGVDRVTTIFQEGTNTNNTNQLNQYKTLVLRCGFNERKDGFLNPYQDMLEDKIPNFNQSGSRLENEKEYLPVRFYPTSPPDNMAGICNIMLDKDETGVYQMFTEEREVFTDNTIVEFRYEMDNKSTWRWIPLRVRYDKTEELRQGMPNFGNAFHVANSNWYSIHNPVTEEMISTGNHIPAEIVDEDVYYNRSGVKSQLTVGLRDFHNLFVKKSLIVGASKKGNTLIDYACGKGGDFPKWIKANLSFVFGIDISKDNLENRIDGACARYLNYKKTIKYVPDALFVNGNSGANIRTGAAMLNDKAIQITRAVFGDGPKNEEKLGKGVYKQYGKGDDGFNVSSCQFALHYFFENQVTFQNFIRNVAECTKLGGYFIGTCYDGKSIFNMLKNKQMGESVEIYNGDNKVWEVRKEYDDLEFLDDVTSLGYQINVYQESINKMFPEYLVNFDYMERIMENYGFKLMTREEAKEHGLPNGTGMFNELFVLMEEEVKRNRLKQNDYGDALSMNSYEKKISFLNRYFIYKKIATVNAEKISIELIEEGVDEKRKSRGRSSNKSSSLSASSSSQVSSSSSKKTKVSKATTETKSKSKKNITSKITKSKPKIRKLDKVLILDDTLETIQSEPITNLDLNLKNETEKTVVEKEMTLMPKTTTGEKEKIQIDETSVVDKSALPIETIQTIEKEEPEMITIANTETKPSETKENKETKKSSVKKKKVKLLIEE</sequence>
<feature type="domain" description="MRNA cap 0 methyltransferase" evidence="7">
    <location>
        <begin position="818"/>
        <end position="1143"/>
    </location>
</feature>
<feature type="region of interest" description="Disordered" evidence="6">
    <location>
        <begin position="1309"/>
        <end position="1339"/>
    </location>
</feature>
<keyword evidence="3" id="KW-0808">Transferase</keyword>
<dbReference type="Gene3D" id="3.30.470.30">
    <property type="entry name" value="DNA ligase/mRNA capping enzyme"/>
    <property type="match status" value="1"/>
</dbReference>
<keyword evidence="5" id="KW-0694">RNA-binding</keyword>
<dbReference type="GO" id="GO:0005524">
    <property type="term" value="F:ATP binding"/>
    <property type="evidence" value="ECO:0007669"/>
    <property type="project" value="InterPro"/>
</dbReference>
<feature type="compositionally biased region" description="Basic residues" evidence="6">
    <location>
        <begin position="1326"/>
        <end position="1339"/>
    </location>
</feature>
<dbReference type="Pfam" id="PF03291">
    <property type="entry name" value="mRNA_G-N7_MeTrfase"/>
    <property type="match status" value="1"/>
</dbReference>
<feature type="compositionally biased region" description="Basic and acidic residues" evidence="6">
    <location>
        <begin position="1313"/>
        <end position="1325"/>
    </location>
</feature>
<dbReference type="Gene3D" id="3.40.50.150">
    <property type="entry name" value="Vaccinia Virus protein VP39"/>
    <property type="match status" value="1"/>
</dbReference>
<accession>A0A6C0DFJ8</accession>
<keyword evidence="4" id="KW-0949">S-adenosyl-L-methionine</keyword>
<dbReference type="GO" id="GO:0005634">
    <property type="term" value="C:nucleus"/>
    <property type="evidence" value="ECO:0007669"/>
    <property type="project" value="TreeGrafter"/>
</dbReference>
<evidence type="ECO:0000256" key="3">
    <source>
        <dbReference type="ARBA" id="ARBA00022679"/>
    </source>
</evidence>
<dbReference type="InterPro" id="IPR004971">
    <property type="entry name" value="mRNA_G-N7_MeTrfase_dom"/>
</dbReference>